<keyword evidence="2" id="KW-1185">Reference proteome</keyword>
<protein>
    <submittedName>
        <fullName evidence="1">Uncharacterized protein</fullName>
    </submittedName>
</protein>
<name>A0A4C1VG12_EUMVA</name>
<dbReference type="Proteomes" id="UP000299102">
    <property type="component" value="Unassembled WGS sequence"/>
</dbReference>
<dbReference type="EMBL" id="BGZK01000336">
    <property type="protein sequence ID" value="GBP37569.1"/>
    <property type="molecule type" value="Genomic_DNA"/>
</dbReference>
<sequence length="271" mass="30541">MSFELKYIRKKSDRTPLLTTPSLAVEVAKAELRAKTTCAKKIAMTPTLKRNQILILSLTYPKFTVQQAIGGIREALDTKTTGVKVGRVSKAKNEKVVLSCSTGPDLVLIRDRIRATTHHHWPKPKHLVHCKCLGFGHTKIICKEKEALCSFCGGFHIWERCSDRLQGKAPMYRNYIKAKKEKNVNAAHNAFSVECKVRQKRDAIALEVIKDSQLVGETEATAVLITSGLRLEILSIYYKEYQEIELYLRQTQVEIQNVKANYVILAGDVTA</sequence>
<dbReference type="OrthoDB" id="10022108at2759"/>
<comment type="caution">
    <text evidence="1">The sequence shown here is derived from an EMBL/GenBank/DDBJ whole genome shotgun (WGS) entry which is preliminary data.</text>
</comment>
<accession>A0A4C1VG12</accession>
<organism evidence="1 2">
    <name type="scientific">Eumeta variegata</name>
    <name type="common">Bagworm moth</name>
    <name type="synonym">Eumeta japonica</name>
    <dbReference type="NCBI Taxonomy" id="151549"/>
    <lineage>
        <taxon>Eukaryota</taxon>
        <taxon>Metazoa</taxon>
        <taxon>Ecdysozoa</taxon>
        <taxon>Arthropoda</taxon>
        <taxon>Hexapoda</taxon>
        <taxon>Insecta</taxon>
        <taxon>Pterygota</taxon>
        <taxon>Neoptera</taxon>
        <taxon>Endopterygota</taxon>
        <taxon>Lepidoptera</taxon>
        <taxon>Glossata</taxon>
        <taxon>Ditrysia</taxon>
        <taxon>Tineoidea</taxon>
        <taxon>Psychidae</taxon>
        <taxon>Oiketicinae</taxon>
        <taxon>Eumeta</taxon>
    </lineage>
</organism>
<reference evidence="1 2" key="1">
    <citation type="journal article" date="2019" name="Commun. Biol.">
        <title>The bagworm genome reveals a unique fibroin gene that provides high tensile strength.</title>
        <authorList>
            <person name="Kono N."/>
            <person name="Nakamura H."/>
            <person name="Ohtoshi R."/>
            <person name="Tomita M."/>
            <person name="Numata K."/>
            <person name="Arakawa K."/>
        </authorList>
    </citation>
    <scope>NUCLEOTIDE SEQUENCE [LARGE SCALE GENOMIC DNA]</scope>
</reference>
<gene>
    <name evidence="1" type="ORF">EVAR_34604_1</name>
</gene>
<dbReference type="AlphaFoldDB" id="A0A4C1VG12"/>
<evidence type="ECO:0000313" key="1">
    <source>
        <dbReference type="EMBL" id="GBP37569.1"/>
    </source>
</evidence>
<evidence type="ECO:0000313" key="2">
    <source>
        <dbReference type="Proteomes" id="UP000299102"/>
    </source>
</evidence>
<proteinExistence type="predicted"/>